<evidence type="ECO:0000313" key="2">
    <source>
        <dbReference type="Proteomes" id="UP000006643"/>
    </source>
</evidence>
<accession>D0NV31</accession>
<dbReference type="GO" id="GO:0060294">
    <property type="term" value="P:cilium movement involved in cell motility"/>
    <property type="evidence" value="ECO:0007669"/>
    <property type="project" value="InterPro"/>
</dbReference>
<dbReference type="PANTHER" id="PTHR15977:SF15">
    <property type="entry name" value="CILIA- AND FLAGELLA-ASSOCIATED PROTEIN 46"/>
    <property type="match status" value="1"/>
</dbReference>
<protein>
    <submittedName>
        <fullName evidence="1">Uncharacterized protein</fullName>
    </submittedName>
</protein>
<dbReference type="PANTHER" id="PTHR15977">
    <property type="entry name" value="CILIA- AND FLAGELLA-ASSOCIATED PROTEIN 46"/>
    <property type="match status" value="1"/>
</dbReference>
<dbReference type="GO" id="GO:0035082">
    <property type="term" value="P:axoneme assembly"/>
    <property type="evidence" value="ECO:0007669"/>
    <property type="project" value="InterPro"/>
</dbReference>
<evidence type="ECO:0000313" key="1">
    <source>
        <dbReference type="EMBL" id="EEY66503.1"/>
    </source>
</evidence>
<proteinExistence type="predicted"/>
<gene>
    <name evidence="1" type="ORF">PITG_17125</name>
</gene>
<dbReference type="InParanoid" id="D0NV31"/>
<dbReference type="Proteomes" id="UP000006643">
    <property type="component" value="Unassembled WGS sequence"/>
</dbReference>
<reference evidence="2" key="1">
    <citation type="journal article" date="2009" name="Nature">
        <title>Genome sequence and analysis of the Irish potato famine pathogen Phytophthora infestans.</title>
        <authorList>
            <consortium name="The Broad Institute Genome Sequencing Platform"/>
            <person name="Haas B.J."/>
            <person name="Kamoun S."/>
            <person name="Zody M.C."/>
            <person name="Jiang R.H."/>
            <person name="Handsaker R.E."/>
            <person name="Cano L.M."/>
            <person name="Grabherr M."/>
            <person name="Kodira C.D."/>
            <person name="Raffaele S."/>
            <person name="Torto-Alalibo T."/>
            <person name="Bozkurt T.O."/>
            <person name="Ah-Fong A.M."/>
            <person name="Alvarado L."/>
            <person name="Anderson V.L."/>
            <person name="Armstrong M.R."/>
            <person name="Avrova A."/>
            <person name="Baxter L."/>
            <person name="Beynon J."/>
            <person name="Boevink P.C."/>
            <person name="Bollmann S.R."/>
            <person name="Bos J.I."/>
            <person name="Bulone V."/>
            <person name="Cai G."/>
            <person name="Cakir C."/>
            <person name="Carrington J.C."/>
            <person name="Chawner M."/>
            <person name="Conti L."/>
            <person name="Costanzo S."/>
            <person name="Ewan R."/>
            <person name="Fahlgren N."/>
            <person name="Fischbach M.A."/>
            <person name="Fugelstad J."/>
            <person name="Gilroy E.M."/>
            <person name="Gnerre S."/>
            <person name="Green P.J."/>
            <person name="Grenville-Briggs L.J."/>
            <person name="Griffith J."/>
            <person name="Grunwald N.J."/>
            <person name="Horn K."/>
            <person name="Horner N.R."/>
            <person name="Hu C.H."/>
            <person name="Huitema E."/>
            <person name="Jeong D.H."/>
            <person name="Jones A.M."/>
            <person name="Jones J.D."/>
            <person name="Jones R.W."/>
            <person name="Karlsson E.K."/>
            <person name="Kunjeti S.G."/>
            <person name="Lamour K."/>
            <person name="Liu Z."/>
            <person name="Ma L."/>
            <person name="Maclean D."/>
            <person name="Chibucos M.C."/>
            <person name="McDonald H."/>
            <person name="McWalters J."/>
            <person name="Meijer H.J."/>
            <person name="Morgan W."/>
            <person name="Morris P.F."/>
            <person name="Munro C.A."/>
            <person name="O'Neill K."/>
            <person name="Ospina-Giraldo M."/>
            <person name="Pinzon A."/>
            <person name="Pritchard L."/>
            <person name="Ramsahoye B."/>
            <person name="Ren Q."/>
            <person name="Restrepo S."/>
            <person name="Roy S."/>
            <person name="Sadanandom A."/>
            <person name="Savidor A."/>
            <person name="Schornack S."/>
            <person name="Schwartz D.C."/>
            <person name="Schumann U.D."/>
            <person name="Schwessinger B."/>
            <person name="Seyer L."/>
            <person name="Sharpe T."/>
            <person name="Silvar C."/>
            <person name="Song J."/>
            <person name="Studholme D.J."/>
            <person name="Sykes S."/>
            <person name="Thines M."/>
            <person name="van de Vondervoort P.J."/>
            <person name="Phuntumart V."/>
            <person name="Wawra S."/>
            <person name="Weide R."/>
            <person name="Win J."/>
            <person name="Young C."/>
            <person name="Zhou S."/>
            <person name="Fry W."/>
            <person name="Meyers B.C."/>
            <person name="van West P."/>
            <person name="Ristaino J."/>
            <person name="Govers F."/>
            <person name="Birch P.R."/>
            <person name="Whisson S.C."/>
            <person name="Judelson H.S."/>
            <person name="Nusbaum C."/>
        </authorList>
    </citation>
    <scope>NUCLEOTIDE SEQUENCE [LARGE SCALE GENOMIC DNA]</scope>
    <source>
        <strain evidence="2">T30-4</strain>
    </source>
</reference>
<dbReference type="HOGENOM" id="CLU_1258283_0_0_1"/>
<sequence>MAMKKQPLRPNDIRVIVDPHQEDPGNPSGQTMTSVVKQAAGGWKDALDHGQIPSVTDWQQALLARRGGGLMYVGPNRVLGSYLPLQQVTGMNVALTCQAIILLDHAENSNSVRRQSKVDSDKPAWEKEVECDPYARALLLTLCGVNVLIVNQWATTFNGNRRLANGLLQNMTKGYYVGKALKKFGEATIAPSPSTSSLSNRFRYNPVVYGLANLTLKSND</sequence>
<dbReference type="OrthoDB" id="68437at2759"/>
<keyword evidence="2" id="KW-1185">Reference proteome</keyword>
<organism evidence="1 2">
    <name type="scientific">Phytophthora infestans (strain T30-4)</name>
    <name type="common">Potato late blight agent</name>
    <dbReference type="NCBI Taxonomy" id="403677"/>
    <lineage>
        <taxon>Eukaryota</taxon>
        <taxon>Sar</taxon>
        <taxon>Stramenopiles</taxon>
        <taxon>Oomycota</taxon>
        <taxon>Peronosporomycetes</taxon>
        <taxon>Peronosporales</taxon>
        <taxon>Peronosporaceae</taxon>
        <taxon>Phytophthora</taxon>
    </lineage>
</organism>
<dbReference type="STRING" id="403677.D0NV31"/>
<dbReference type="EMBL" id="DS028167">
    <property type="protein sequence ID" value="EEY66503.1"/>
    <property type="molecule type" value="Genomic_DNA"/>
</dbReference>
<dbReference type="VEuPathDB" id="FungiDB:PITG_17125"/>
<dbReference type="GeneID" id="9466607"/>
<dbReference type="eggNOG" id="ENOG502QS2Z">
    <property type="taxonomic scope" value="Eukaryota"/>
</dbReference>
<dbReference type="AlphaFoldDB" id="D0NV31"/>
<dbReference type="RefSeq" id="XP_002897022.1">
    <property type="nucleotide sequence ID" value="XM_002896976.1"/>
</dbReference>
<dbReference type="InterPro" id="IPR039586">
    <property type="entry name" value="CFAP46"/>
</dbReference>
<dbReference type="KEGG" id="pif:PITG_17125"/>
<name>D0NV31_PHYIT</name>